<dbReference type="AlphaFoldDB" id="A0AAV6W1Y4"/>
<dbReference type="EC" id="2.3.2.27" evidence="4"/>
<dbReference type="PANTHER" id="PTHR33389">
    <property type="entry name" value="FAMILY PROTEIN, PUTATIVE (DUF2921)-RELATED"/>
    <property type="match status" value="1"/>
</dbReference>
<dbReference type="Pfam" id="PF11145">
    <property type="entry name" value="DUF2921"/>
    <property type="match status" value="1"/>
</dbReference>
<comment type="subcellular location">
    <subcellularLocation>
        <location evidence="2">Endomembrane system</location>
        <topology evidence="2">Multi-pass membrane protein</topology>
    </subcellularLocation>
</comment>
<keyword evidence="9" id="KW-0472">Membrane</keyword>
<evidence type="ECO:0000313" key="11">
    <source>
        <dbReference type="EMBL" id="KAG8364946.1"/>
    </source>
</evidence>
<name>A0AAV6W1Y4_9LAMI</name>
<dbReference type="GO" id="GO:0012505">
    <property type="term" value="C:endomembrane system"/>
    <property type="evidence" value="ECO:0007669"/>
    <property type="project" value="UniProtKB-SubCell"/>
</dbReference>
<evidence type="ECO:0000256" key="9">
    <source>
        <dbReference type="ARBA" id="ARBA00023136"/>
    </source>
</evidence>
<evidence type="ECO:0000256" key="1">
    <source>
        <dbReference type="ARBA" id="ARBA00000900"/>
    </source>
</evidence>
<evidence type="ECO:0000256" key="5">
    <source>
        <dbReference type="ARBA" id="ARBA00022679"/>
    </source>
</evidence>
<keyword evidence="7" id="KW-0833">Ubl conjugation pathway</keyword>
<evidence type="ECO:0000256" key="8">
    <source>
        <dbReference type="ARBA" id="ARBA00022989"/>
    </source>
</evidence>
<organism evidence="11 12">
    <name type="scientific">Buddleja alternifolia</name>
    <dbReference type="NCBI Taxonomy" id="168488"/>
    <lineage>
        <taxon>Eukaryota</taxon>
        <taxon>Viridiplantae</taxon>
        <taxon>Streptophyta</taxon>
        <taxon>Embryophyta</taxon>
        <taxon>Tracheophyta</taxon>
        <taxon>Spermatophyta</taxon>
        <taxon>Magnoliopsida</taxon>
        <taxon>eudicotyledons</taxon>
        <taxon>Gunneridae</taxon>
        <taxon>Pentapetalae</taxon>
        <taxon>asterids</taxon>
        <taxon>lamiids</taxon>
        <taxon>Lamiales</taxon>
        <taxon>Scrophulariaceae</taxon>
        <taxon>Buddlejeae</taxon>
        <taxon>Buddleja</taxon>
    </lineage>
</organism>
<feature type="domain" description="SWEET-like" evidence="10">
    <location>
        <begin position="1"/>
        <end position="85"/>
    </location>
</feature>
<evidence type="ECO:0000256" key="4">
    <source>
        <dbReference type="ARBA" id="ARBA00012483"/>
    </source>
</evidence>
<dbReference type="GO" id="GO:0061630">
    <property type="term" value="F:ubiquitin protein ligase activity"/>
    <property type="evidence" value="ECO:0007669"/>
    <property type="project" value="UniProtKB-EC"/>
</dbReference>
<keyword evidence="6" id="KW-0812">Transmembrane</keyword>
<dbReference type="Proteomes" id="UP000826271">
    <property type="component" value="Unassembled WGS sequence"/>
</dbReference>
<gene>
    <name evidence="11" type="ORF">BUALT_Bualt18G0051500</name>
</gene>
<keyword evidence="12" id="KW-1185">Reference proteome</keyword>
<evidence type="ECO:0000313" key="12">
    <source>
        <dbReference type="Proteomes" id="UP000826271"/>
    </source>
</evidence>
<evidence type="ECO:0000256" key="2">
    <source>
        <dbReference type="ARBA" id="ARBA00004127"/>
    </source>
</evidence>
<reference evidence="11" key="1">
    <citation type="submission" date="2019-10" db="EMBL/GenBank/DDBJ databases">
        <authorList>
            <person name="Zhang R."/>
            <person name="Pan Y."/>
            <person name="Wang J."/>
            <person name="Ma R."/>
            <person name="Yu S."/>
        </authorList>
    </citation>
    <scope>NUCLEOTIDE SEQUENCE</scope>
    <source>
        <strain evidence="11">LA-IB0</strain>
        <tissue evidence="11">Leaf</tissue>
    </source>
</reference>
<dbReference type="EMBL" id="WHWC01000018">
    <property type="protein sequence ID" value="KAG8364946.1"/>
    <property type="molecule type" value="Genomic_DNA"/>
</dbReference>
<comment type="caution">
    <text evidence="11">The sequence shown here is derived from an EMBL/GenBank/DDBJ whole genome shotgun (WGS) entry which is preliminary data.</text>
</comment>
<dbReference type="PANTHER" id="PTHR33389:SF18">
    <property type="entry name" value="OS01G0677900 PROTEIN"/>
    <property type="match status" value="1"/>
</dbReference>
<proteinExistence type="predicted"/>
<comment type="catalytic activity">
    <reaction evidence="1">
        <text>S-ubiquitinyl-[E2 ubiquitin-conjugating enzyme]-L-cysteine + [acceptor protein]-L-lysine = [E2 ubiquitin-conjugating enzyme]-L-cysteine + N(6)-ubiquitinyl-[acceptor protein]-L-lysine.</text>
        <dbReference type="EC" id="2.3.2.27"/>
    </reaction>
</comment>
<evidence type="ECO:0000256" key="3">
    <source>
        <dbReference type="ARBA" id="ARBA00004906"/>
    </source>
</evidence>
<accession>A0AAV6W1Y4</accession>
<comment type="pathway">
    <text evidence="3">Protein modification; protein ubiquitination.</text>
</comment>
<dbReference type="InterPro" id="IPR021319">
    <property type="entry name" value="DUF2921"/>
</dbReference>
<evidence type="ECO:0000259" key="10">
    <source>
        <dbReference type="Pfam" id="PF11145"/>
    </source>
</evidence>
<sequence length="134" mass="15003">MIPLVLNFEALFLKNRDKRMLMLNTGGWIEAKEVTIRVVTMLALLLQIRLLQLVWTSKTRDGNENGSWVGEKKAVFVSLSMYIWGLGYRDGYGRFSAAEARSGTEPGFSMRGGRELVYLPEATAEGEEGVRTVA</sequence>
<evidence type="ECO:0000256" key="6">
    <source>
        <dbReference type="ARBA" id="ARBA00022692"/>
    </source>
</evidence>
<keyword evidence="5" id="KW-0808">Transferase</keyword>
<keyword evidence="8" id="KW-1133">Transmembrane helix</keyword>
<evidence type="ECO:0000256" key="7">
    <source>
        <dbReference type="ARBA" id="ARBA00022786"/>
    </source>
</evidence>
<protein>
    <recommendedName>
        <fullName evidence="4">RING-type E3 ubiquitin transferase</fullName>
        <ecNumber evidence="4">2.3.2.27</ecNumber>
    </recommendedName>
</protein>